<dbReference type="RefSeq" id="XP_068351952.1">
    <property type="nucleotide sequence ID" value="XM_068490365.1"/>
</dbReference>
<feature type="compositionally biased region" description="Acidic residues" evidence="1">
    <location>
        <begin position="978"/>
        <end position="987"/>
    </location>
</feature>
<dbReference type="InterPro" id="IPR052087">
    <property type="entry name" value="RRP12"/>
</dbReference>
<feature type="region of interest" description="Disordered" evidence="1">
    <location>
        <begin position="888"/>
        <end position="1050"/>
    </location>
</feature>
<reference evidence="2" key="1">
    <citation type="submission" date="2016-10" db="EMBL/GenBank/DDBJ databases">
        <authorList>
            <person name="Benchimol M."/>
            <person name="Almeida L.G."/>
            <person name="Vasconcelos A.T."/>
            <person name="Perreira-Neves A."/>
            <person name="Rosa I.A."/>
            <person name="Tasca T."/>
            <person name="Bogo M.R."/>
            <person name="de Souza W."/>
        </authorList>
    </citation>
    <scope>NUCLEOTIDE SEQUENCE [LARGE SCALE GENOMIC DNA]</scope>
    <source>
        <strain evidence="2">K</strain>
    </source>
</reference>
<organism evidence="2 3">
    <name type="scientific">Tritrichomonas foetus</name>
    <dbReference type="NCBI Taxonomy" id="1144522"/>
    <lineage>
        <taxon>Eukaryota</taxon>
        <taxon>Metamonada</taxon>
        <taxon>Parabasalia</taxon>
        <taxon>Tritrichomonadida</taxon>
        <taxon>Tritrichomonadidae</taxon>
        <taxon>Tritrichomonas</taxon>
    </lineage>
</organism>
<gene>
    <name evidence="2" type="ORF">TRFO_01876</name>
</gene>
<dbReference type="Gene3D" id="1.25.10.10">
    <property type="entry name" value="Leucine-rich Repeat Variant"/>
    <property type="match status" value="1"/>
</dbReference>
<dbReference type="PANTHER" id="PTHR48287">
    <property type="entry name" value="ARM REPEAT SUPERFAMILY PROTEIN"/>
    <property type="match status" value="1"/>
</dbReference>
<name>A0A1J4JKA1_9EUKA</name>
<dbReference type="AlphaFoldDB" id="A0A1J4JKA1"/>
<dbReference type="Proteomes" id="UP000179807">
    <property type="component" value="Unassembled WGS sequence"/>
</dbReference>
<evidence type="ECO:0008006" key="4">
    <source>
        <dbReference type="Google" id="ProtNLM"/>
    </source>
</evidence>
<evidence type="ECO:0000313" key="3">
    <source>
        <dbReference type="Proteomes" id="UP000179807"/>
    </source>
</evidence>
<dbReference type="InterPro" id="IPR016024">
    <property type="entry name" value="ARM-type_fold"/>
</dbReference>
<comment type="caution">
    <text evidence="2">The sequence shown here is derived from an EMBL/GenBank/DDBJ whole genome shotgun (WGS) entry which is preliminary data.</text>
</comment>
<dbReference type="SUPFAM" id="SSF48371">
    <property type="entry name" value="ARM repeat"/>
    <property type="match status" value="2"/>
</dbReference>
<dbReference type="GeneID" id="94825069"/>
<dbReference type="EMBL" id="MLAK01001037">
    <property type="protein sequence ID" value="OHS98815.1"/>
    <property type="molecule type" value="Genomic_DNA"/>
</dbReference>
<dbReference type="InterPro" id="IPR011989">
    <property type="entry name" value="ARM-like"/>
</dbReference>
<accession>A0A1J4JKA1</accession>
<dbReference type="PANTHER" id="PTHR48287:SF1">
    <property type="entry name" value="ARM REPEAT SUPERFAMILY PROTEIN"/>
    <property type="match status" value="1"/>
</dbReference>
<keyword evidence="3" id="KW-1185">Reference proteome</keyword>
<feature type="compositionally biased region" description="Basic and acidic residues" evidence="1">
    <location>
        <begin position="956"/>
        <end position="970"/>
    </location>
</feature>
<evidence type="ECO:0000256" key="1">
    <source>
        <dbReference type="SAM" id="MobiDB-lite"/>
    </source>
</evidence>
<feature type="compositionally biased region" description="Basic and acidic residues" evidence="1">
    <location>
        <begin position="888"/>
        <end position="946"/>
    </location>
</feature>
<dbReference type="VEuPathDB" id="TrichDB:TRFO_01876"/>
<evidence type="ECO:0000313" key="2">
    <source>
        <dbReference type="EMBL" id="OHS98815.1"/>
    </source>
</evidence>
<proteinExistence type="predicted"/>
<sequence length="1069" mass="120741">MTTSDTDIFGAYECLRNDKTQKRFISVLDQIRQIIIQQAQTQSMNILPFPSAKVYLVATCLLLDERLEKKNYDGLPELLRCLHIELESSTIDTSIASKLLGYLLPLFDSASVDLAISLCPVCVQLVQHTSSNDAMLKQLITGLCTNTLHDDSRLRKAASQALYDFPQIQEHAFNFMFEIASQNPLRALQIAKNLAPIVPGPILSRHFQEFLEFSESPNRSVRAKAMQIIAVALHYLPVESVLNTVKRFTAKIPDAPGDVLLATTELIQSAITMLVHKDLPVLKLNFSQFLHSLILFLTVGDKEADPTINSTILYGIHAVILDVVIPPGTDPITVVSEADRNCISSIVTELTNSLTIQFISIWSHIYKILEVIPTMLKSTTFMFLQAPLLSSLEKINNADTKNPELITSFIVACAVEMGLRDFFEKTLIPPNDLSLYETLVLPVLTAYNGKRCYDDLLFTIDMLMPVEEMLRDNLQDDNSRRTWHRVWNALPNCVTTSKKFIDSNPDAFYHFIDTICSVFEQHKELCRSFCRIIQALGPLLSECDNVLVVLSNAAVDSSTSSCVIPAIASVCKGKSQEFINGFFTKLVADKIIPLASNPDQINIACALIDIVIALLPFLTPENLGLFYNVLLSFVQAKNHLQKKGLRTLKVMFQTHKMTQNISETMGQLINVLNQTKGVMSSSTFRYRLLLMSTLLQMPNDVADENLRTEMYNTMIGNFIPEFVEALKDSGAKTREAGVECINAVADEFVKRNLPLSTLLAPLSISLTANVSTLVSAAIEAINLIVKKYYDKIDVETLAKISLEIFKSPDSETGTEISRSALSYASTLIKKTPKFVEESQLPNVLLLSIKSIKKTNWEIKGKGRRIIDRCIDNFGIDLVTKAFPQGEEKLLRGARKEHNRETRKKDENEKNKENNKQDENKIELDQRFDLDVRDLNDPRETITHIETPEQVQENDLEFDKRGRLVLKEAPKKKTRADKENDEDEDEDRGNEVQNHIRQKRQIQKQQEMKKQRDQFITETGSRFRAPKGKGDRQKDGQVPYSFAPLTSKNVNKRYRGQMKAAYKKLFKSNK</sequence>
<feature type="compositionally biased region" description="Basic and acidic residues" evidence="1">
    <location>
        <begin position="1005"/>
        <end position="1014"/>
    </location>
</feature>
<dbReference type="OrthoDB" id="2192888at2759"/>
<protein>
    <recommendedName>
        <fullName evidence="4">Ribosomal RNA-processing protein 12-like conserved domain-containing protein</fullName>
    </recommendedName>
</protein>